<gene>
    <name evidence="1" type="ORF">VitviT2T_015523</name>
</gene>
<evidence type="ECO:0000313" key="2">
    <source>
        <dbReference type="Proteomes" id="UP001227230"/>
    </source>
</evidence>
<reference evidence="1 2" key="1">
    <citation type="journal article" date="2023" name="Hortic Res">
        <title>The complete reference genome for grapevine (Vitis vinifera L.) genetics and breeding.</title>
        <authorList>
            <person name="Shi X."/>
            <person name="Cao S."/>
            <person name="Wang X."/>
            <person name="Huang S."/>
            <person name="Wang Y."/>
            <person name="Liu Z."/>
            <person name="Liu W."/>
            <person name="Leng X."/>
            <person name="Peng Y."/>
            <person name="Wang N."/>
            <person name="Wang Y."/>
            <person name="Ma Z."/>
            <person name="Xu X."/>
            <person name="Zhang F."/>
            <person name="Xue H."/>
            <person name="Zhong H."/>
            <person name="Wang Y."/>
            <person name="Zhang K."/>
            <person name="Velt A."/>
            <person name="Avia K."/>
            <person name="Holtgrawe D."/>
            <person name="Grimplet J."/>
            <person name="Matus J.T."/>
            <person name="Ware D."/>
            <person name="Wu X."/>
            <person name="Wang H."/>
            <person name="Liu C."/>
            <person name="Fang Y."/>
            <person name="Rustenholz C."/>
            <person name="Cheng Z."/>
            <person name="Xiao H."/>
            <person name="Zhou Y."/>
        </authorList>
    </citation>
    <scope>NUCLEOTIDE SEQUENCE [LARGE SCALE GENOMIC DNA]</scope>
    <source>
        <strain evidence="2">cv. Pinot noir / PN40024</strain>
        <tissue evidence="1">Leaf</tissue>
    </source>
</reference>
<name>A0ABY9CQM8_VITVI</name>
<sequence length="151" mass="16426">MREERAFTEEARNRGESLQLAGNQVTLLQRSHSDWGDGSVSKFCGFETEFLEDVPRLLSLSLSSLAALDLDVALSMDLTYGAGLIVNDCNGFGVLPVAGSNLALSLTQWSSHIMVEVLDIIHVSKEDQESVFVLLAVVSWMGNASFAMVDD</sequence>
<dbReference type="Proteomes" id="UP001227230">
    <property type="component" value="Chromosome 10"/>
</dbReference>
<accession>A0ABY9CQM8</accession>
<keyword evidence="2" id="KW-1185">Reference proteome</keyword>
<evidence type="ECO:0000313" key="1">
    <source>
        <dbReference type="EMBL" id="WJZ96877.1"/>
    </source>
</evidence>
<protein>
    <submittedName>
        <fullName evidence="1">Uncharacterized protein</fullName>
    </submittedName>
</protein>
<proteinExistence type="predicted"/>
<dbReference type="EMBL" id="CP126657">
    <property type="protein sequence ID" value="WJZ96877.1"/>
    <property type="molecule type" value="Genomic_DNA"/>
</dbReference>
<organism evidence="1 2">
    <name type="scientific">Vitis vinifera</name>
    <name type="common">Grape</name>
    <dbReference type="NCBI Taxonomy" id="29760"/>
    <lineage>
        <taxon>Eukaryota</taxon>
        <taxon>Viridiplantae</taxon>
        <taxon>Streptophyta</taxon>
        <taxon>Embryophyta</taxon>
        <taxon>Tracheophyta</taxon>
        <taxon>Spermatophyta</taxon>
        <taxon>Magnoliopsida</taxon>
        <taxon>eudicotyledons</taxon>
        <taxon>Gunneridae</taxon>
        <taxon>Pentapetalae</taxon>
        <taxon>rosids</taxon>
        <taxon>Vitales</taxon>
        <taxon>Vitaceae</taxon>
        <taxon>Viteae</taxon>
        <taxon>Vitis</taxon>
    </lineage>
</organism>